<feature type="compositionally biased region" description="Low complexity" evidence="1">
    <location>
        <begin position="41"/>
        <end position="50"/>
    </location>
</feature>
<dbReference type="CDD" id="cd01651">
    <property type="entry name" value="RT_G2_intron"/>
    <property type="match status" value="1"/>
</dbReference>
<gene>
    <name evidence="2" type="ORF">J5N97_004366</name>
</gene>
<dbReference type="PANTHER" id="PTHR34047:SF2">
    <property type="entry name" value="NUCLEAR INTRON MATURASE 1, MITOCHONDRIAL"/>
    <property type="match status" value="1"/>
</dbReference>
<comment type="caution">
    <text evidence="2">The sequence shown here is derived from an EMBL/GenBank/DDBJ whole genome shotgun (WGS) entry which is preliminary data.</text>
</comment>
<organism evidence="2 3">
    <name type="scientific">Dioscorea zingiberensis</name>
    <dbReference type="NCBI Taxonomy" id="325984"/>
    <lineage>
        <taxon>Eukaryota</taxon>
        <taxon>Viridiplantae</taxon>
        <taxon>Streptophyta</taxon>
        <taxon>Embryophyta</taxon>
        <taxon>Tracheophyta</taxon>
        <taxon>Spermatophyta</taxon>
        <taxon>Magnoliopsida</taxon>
        <taxon>Liliopsida</taxon>
        <taxon>Dioscoreales</taxon>
        <taxon>Dioscoreaceae</taxon>
        <taxon>Dioscorea</taxon>
    </lineage>
</organism>
<evidence type="ECO:0008006" key="4">
    <source>
        <dbReference type="Google" id="ProtNLM"/>
    </source>
</evidence>
<evidence type="ECO:0000313" key="3">
    <source>
        <dbReference type="Proteomes" id="UP001085076"/>
    </source>
</evidence>
<reference evidence="2" key="2">
    <citation type="journal article" date="2022" name="Hortic Res">
        <title>The genome of Dioscorea zingiberensis sheds light on the biosynthesis, origin and evolution of the medicinally important diosgenin saponins.</title>
        <authorList>
            <person name="Li Y."/>
            <person name="Tan C."/>
            <person name="Li Z."/>
            <person name="Guo J."/>
            <person name="Li S."/>
            <person name="Chen X."/>
            <person name="Wang C."/>
            <person name="Dai X."/>
            <person name="Yang H."/>
            <person name="Song W."/>
            <person name="Hou L."/>
            <person name="Xu J."/>
            <person name="Tong Z."/>
            <person name="Xu A."/>
            <person name="Yuan X."/>
            <person name="Wang W."/>
            <person name="Yang Q."/>
            <person name="Chen L."/>
            <person name="Sun Z."/>
            <person name="Wang K."/>
            <person name="Pan B."/>
            <person name="Chen J."/>
            <person name="Bao Y."/>
            <person name="Liu F."/>
            <person name="Qi X."/>
            <person name="Gang D.R."/>
            <person name="Wen J."/>
            <person name="Li J."/>
        </authorList>
    </citation>
    <scope>NUCLEOTIDE SEQUENCE</scope>
    <source>
        <strain evidence="2">Dzin_1.0</strain>
    </source>
</reference>
<evidence type="ECO:0000313" key="2">
    <source>
        <dbReference type="EMBL" id="KAJ0986010.1"/>
    </source>
</evidence>
<dbReference type="Proteomes" id="UP001085076">
    <property type="component" value="Miscellaneous, Linkage group lg01"/>
</dbReference>
<proteinExistence type="predicted"/>
<dbReference type="SUPFAM" id="SSF56672">
    <property type="entry name" value="DNA/RNA polymerases"/>
    <property type="match status" value="1"/>
</dbReference>
<keyword evidence="3" id="KW-1185">Reference proteome</keyword>
<dbReference type="AlphaFoldDB" id="A0A9D5HQW7"/>
<feature type="compositionally biased region" description="Pro residues" evidence="1">
    <location>
        <begin position="51"/>
        <end position="64"/>
    </location>
</feature>
<dbReference type="EMBL" id="JAGGNH010000001">
    <property type="protein sequence ID" value="KAJ0986010.1"/>
    <property type="molecule type" value="Genomic_DNA"/>
</dbReference>
<dbReference type="InterPro" id="IPR051083">
    <property type="entry name" value="GrpII_Intron_Splice-Mob/Def"/>
</dbReference>
<dbReference type="PANTHER" id="PTHR34047">
    <property type="entry name" value="NUCLEAR INTRON MATURASE 1, MITOCHONDRIAL-RELATED"/>
    <property type="match status" value="1"/>
</dbReference>
<feature type="region of interest" description="Disordered" evidence="1">
    <location>
        <begin position="37"/>
        <end position="65"/>
    </location>
</feature>
<name>A0A9D5HQW7_9LILI</name>
<sequence>MDSSWKRNSNNVGRSYIVLYGIWRSWILPSRRRHSPPHLRFPPSRSASPSSPAPLPSSGAPPPTFYSAPRRSLHSPYLPPQALDDLLSSAPPPFQDRVVQELLLLILEPVFEPKFSSKSHAFRPGRNAHTLLRTIRSHFAGYVWFLKADLRHVTGNLSPDVFSGCLEKVVKDKKVLGLIKSALKTPVRVGTREADKVFDKLTKKRMKRKVLRMSRKKKILKENEPKPDPYWLRTFFDFAPEEAANVLSYAHCGILSPLLANVCLNELDHWLEEKIDRYFCPSKLDSIWRESSDDGCHNPAWPEFVPSSGNEKTRRMDFVRYGSHVLIGIRGPREDAVEIRKEIMDFCENKFGIRLENSKIEIEHITRGIEFLDHVICRRVIHPTQGIHSNRREDCE</sequence>
<dbReference type="InterPro" id="IPR043502">
    <property type="entry name" value="DNA/RNA_pol_sf"/>
</dbReference>
<reference evidence="2" key="1">
    <citation type="submission" date="2021-03" db="EMBL/GenBank/DDBJ databases">
        <authorList>
            <person name="Li Z."/>
            <person name="Yang C."/>
        </authorList>
    </citation>
    <scope>NUCLEOTIDE SEQUENCE</scope>
    <source>
        <strain evidence="2">Dzin_1.0</strain>
        <tissue evidence="2">Leaf</tissue>
    </source>
</reference>
<accession>A0A9D5HQW7</accession>
<dbReference type="OrthoDB" id="596361at2759"/>
<protein>
    <recommendedName>
        <fullName evidence="4">Maturase</fullName>
    </recommendedName>
</protein>
<evidence type="ECO:0000256" key="1">
    <source>
        <dbReference type="SAM" id="MobiDB-lite"/>
    </source>
</evidence>